<comment type="caution">
    <text evidence="6">The sequence shown here is derived from an EMBL/GenBank/DDBJ whole genome shotgun (WGS) entry which is preliminary data.</text>
</comment>
<dbReference type="AlphaFoldDB" id="A0A4R0XUK5"/>
<dbReference type="Pfam" id="PF00005">
    <property type="entry name" value="ABC_tran"/>
    <property type="match status" value="1"/>
</dbReference>
<organism evidence="6 7">
    <name type="scientific">Mycoplasma marinum</name>
    <dbReference type="NCBI Taxonomy" id="1937190"/>
    <lineage>
        <taxon>Bacteria</taxon>
        <taxon>Bacillati</taxon>
        <taxon>Mycoplasmatota</taxon>
        <taxon>Mollicutes</taxon>
        <taxon>Mycoplasmataceae</taxon>
        <taxon>Mycoplasma</taxon>
    </lineage>
</organism>
<dbReference type="PANTHER" id="PTHR42711:SF5">
    <property type="entry name" value="ABC TRANSPORTER ATP-BINDING PROTEIN NATA"/>
    <property type="match status" value="1"/>
</dbReference>
<gene>
    <name evidence="6" type="ORF">C4B24_04475</name>
</gene>
<evidence type="ECO:0000256" key="2">
    <source>
        <dbReference type="ARBA" id="ARBA00022448"/>
    </source>
</evidence>
<evidence type="ECO:0000313" key="7">
    <source>
        <dbReference type="Proteomes" id="UP000294192"/>
    </source>
</evidence>
<dbReference type="GO" id="GO:0016887">
    <property type="term" value="F:ATP hydrolysis activity"/>
    <property type="evidence" value="ECO:0007669"/>
    <property type="project" value="InterPro"/>
</dbReference>
<dbReference type="Proteomes" id="UP000294192">
    <property type="component" value="Unassembled WGS sequence"/>
</dbReference>
<protein>
    <recommendedName>
        <fullName evidence="5">ABC transporter domain-containing protein</fullName>
    </recommendedName>
</protein>
<evidence type="ECO:0000256" key="4">
    <source>
        <dbReference type="ARBA" id="ARBA00022840"/>
    </source>
</evidence>
<dbReference type="OrthoDB" id="403954at2"/>
<keyword evidence="2" id="KW-0813">Transport</keyword>
<dbReference type="PANTHER" id="PTHR42711">
    <property type="entry name" value="ABC TRANSPORTER ATP-BINDING PROTEIN"/>
    <property type="match status" value="1"/>
</dbReference>
<evidence type="ECO:0000259" key="5">
    <source>
        <dbReference type="PROSITE" id="PS50893"/>
    </source>
</evidence>
<feature type="domain" description="ABC transporter" evidence="5">
    <location>
        <begin position="5"/>
        <end position="199"/>
    </location>
</feature>
<dbReference type="Gene3D" id="3.40.50.300">
    <property type="entry name" value="P-loop containing nucleotide triphosphate hydrolases"/>
    <property type="match status" value="1"/>
</dbReference>
<dbReference type="InterPro" id="IPR003439">
    <property type="entry name" value="ABC_transporter-like_ATP-bd"/>
</dbReference>
<keyword evidence="3" id="KW-0547">Nucleotide-binding</keyword>
<dbReference type="InterPro" id="IPR027417">
    <property type="entry name" value="P-loop_NTPase"/>
</dbReference>
<dbReference type="EMBL" id="PSZO01000033">
    <property type="protein sequence ID" value="TCG10561.1"/>
    <property type="molecule type" value="Genomic_DNA"/>
</dbReference>
<keyword evidence="4" id="KW-0067">ATP-binding</keyword>
<proteinExistence type="inferred from homology"/>
<sequence length="199" mass="23123">MSTTITIEDINVKIKNQILLNNAKIEIKKNEVTILLGNNGAGKTTLSKYIVDSLYLNKNIHCSLLSKQFKLFENIKVIDKIYFFNNMRKTPINKDSINKILISWDFLDLKFEKMCSLSGGQKQIMKLILIEIIDSDFIILDEPSIYLSEKMVKKLLEKINKWKINKWILLISHNKEINKIGDSVFLFENKKITKINANN</sequence>
<evidence type="ECO:0000313" key="6">
    <source>
        <dbReference type="EMBL" id="TCG10561.1"/>
    </source>
</evidence>
<evidence type="ECO:0000256" key="3">
    <source>
        <dbReference type="ARBA" id="ARBA00022741"/>
    </source>
</evidence>
<dbReference type="RefSeq" id="WP_131599567.1">
    <property type="nucleotide sequence ID" value="NZ_PSZO01000033.1"/>
</dbReference>
<comment type="similarity">
    <text evidence="1">Belongs to the ABC transporter superfamily.</text>
</comment>
<name>A0A4R0XUK5_9MOLU</name>
<keyword evidence="7" id="KW-1185">Reference proteome</keyword>
<reference evidence="6 7" key="1">
    <citation type="submission" date="2018-02" db="EMBL/GenBank/DDBJ databases">
        <title>Mycoplasma marinum and Mycoplasma todarodis sp. nov., moderately halophilic and psychrotolerant mycoplasmas isolated from cephalopods.</title>
        <authorList>
            <person name="Viver T."/>
        </authorList>
    </citation>
    <scope>NUCLEOTIDE SEQUENCE [LARGE SCALE GENOMIC DNA]</scope>
    <source>
        <strain evidence="6 7">PE</strain>
    </source>
</reference>
<dbReference type="InterPro" id="IPR050763">
    <property type="entry name" value="ABC_transporter_ATP-binding"/>
</dbReference>
<evidence type="ECO:0000256" key="1">
    <source>
        <dbReference type="ARBA" id="ARBA00005417"/>
    </source>
</evidence>
<dbReference type="GO" id="GO:0005524">
    <property type="term" value="F:ATP binding"/>
    <property type="evidence" value="ECO:0007669"/>
    <property type="project" value="UniProtKB-KW"/>
</dbReference>
<dbReference type="SUPFAM" id="SSF52540">
    <property type="entry name" value="P-loop containing nucleoside triphosphate hydrolases"/>
    <property type="match status" value="1"/>
</dbReference>
<accession>A0A4R0XUK5</accession>
<dbReference type="PROSITE" id="PS50893">
    <property type="entry name" value="ABC_TRANSPORTER_2"/>
    <property type="match status" value="1"/>
</dbReference>